<dbReference type="STRING" id="926561.GCA_000379025_00728"/>
<dbReference type="PROSITE" id="PS51257">
    <property type="entry name" value="PROKAR_LIPOPROTEIN"/>
    <property type="match status" value="1"/>
</dbReference>
<dbReference type="SUPFAM" id="SSF49265">
    <property type="entry name" value="Fibronectin type III"/>
    <property type="match status" value="1"/>
</dbReference>
<dbReference type="Pfam" id="PF16738">
    <property type="entry name" value="CBM26"/>
    <property type="match status" value="1"/>
</dbReference>
<keyword evidence="3" id="KW-1185">Reference proteome</keyword>
<proteinExistence type="predicted"/>
<sequence length="711" mass="80107">MFKSALERVLISVMVFLLLLTILGCSDGARTNTLSGSSNLKVTVKVPKKDTDEATDKIEEEFTVKKVEVSIVNRNNSNDKDSETKEIKGSSSSVSLNFNDLSRGSTYELDIAVKDEDGYIVYEDNDKSTTINGDDNLLTVSFGEEDLTDAKGLVIKLSNLISEVKSGKVFLTPSNGLKTDINIDNKVARFNEISANKYLLEIDLFDSDNNSIYEKTVSDLKILPGRVTQIEYDLAKEKVVNTTWLSTVAPKAPTGLTALATESGILLNWEDNSTNYMIYRGSDKSSKTPLEESTNNYYKDRTAMAGDTYYYWVKAIDKAGLNSELSTKVSATAIPSKYDGVKLHFKDSDAQKAPQIYTWYLNEQEEKIELSGSLEDMETMKSEDNDWYVAEFPEIRNINIIFVSGDGRKFEDLHRRENEWWYQEGRWYSYNPDKPAKPEIEFDLEPGSYDSETQLEISISGEDIIETSARFNNQDISLNISGEDVDKTTVLLGDYLKENESGELSVTVVNDIATITKTARFTIGDTDNKKDNTNRDFTFHFKNNNKKVPNIYLWQGKDEAKIEPTGVWPGTPMLEEEDGWYSYSLIDIEVEELNAKINWDSGDTGNIMGIEAGEWWYKDGKFVSKPEIIIDTPAGTYLGTKSITLSIKDNGDKIIDLICEFNGKRIDIVDKADIRLADYLENEETGRLTITASNQIGTVSREVTFTRQDRN</sequence>
<dbReference type="InterPro" id="IPR031965">
    <property type="entry name" value="CBM26"/>
</dbReference>
<reference evidence="2 3" key="1">
    <citation type="submission" date="2019-03" db="EMBL/GenBank/DDBJ databases">
        <title>Subsurface microbial communities from deep shales in Ohio and West Virginia, USA.</title>
        <authorList>
            <person name="Wrighton K."/>
        </authorList>
    </citation>
    <scope>NUCLEOTIDE SEQUENCE [LARGE SCALE GENOMIC DNA]</scope>
    <source>
        <strain evidence="2 3">MSL 6dP</strain>
    </source>
</reference>
<dbReference type="RefSeq" id="WP_134115706.1">
    <property type="nucleotide sequence ID" value="NZ_SOEG01000006.1"/>
</dbReference>
<dbReference type="Gene3D" id="2.60.40.10">
    <property type="entry name" value="Immunoglobulins"/>
    <property type="match status" value="3"/>
</dbReference>
<dbReference type="InterPro" id="IPR036116">
    <property type="entry name" value="FN3_sf"/>
</dbReference>
<dbReference type="InterPro" id="IPR013783">
    <property type="entry name" value="Ig-like_fold"/>
</dbReference>
<dbReference type="PROSITE" id="PS50853">
    <property type="entry name" value="FN3"/>
    <property type="match status" value="1"/>
</dbReference>
<name>A0A4R8HA00_9FIRM</name>
<dbReference type="Proteomes" id="UP000295832">
    <property type="component" value="Unassembled WGS sequence"/>
</dbReference>
<dbReference type="InterPro" id="IPR003961">
    <property type="entry name" value="FN3_dom"/>
</dbReference>
<protein>
    <submittedName>
        <fullName evidence="2">Putative starch-binding protein with CBM26</fullName>
    </submittedName>
</protein>
<comment type="caution">
    <text evidence="2">The sequence shown here is derived from an EMBL/GenBank/DDBJ whole genome shotgun (WGS) entry which is preliminary data.</text>
</comment>
<accession>A0A4R8HA00</accession>
<feature type="domain" description="Fibronectin type-III" evidence="1">
    <location>
        <begin position="249"/>
        <end position="336"/>
    </location>
</feature>
<gene>
    <name evidence="2" type="ORF">C7959_10681</name>
</gene>
<organism evidence="2 3">
    <name type="scientific">Orenia marismortui</name>
    <dbReference type="NCBI Taxonomy" id="46469"/>
    <lineage>
        <taxon>Bacteria</taxon>
        <taxon>Bacillati</taxon>
        <taxon>Bacillota</taxon>
        <taxon>Clostridia</taxon>
        <taxon>Halanaerobiales</taxon>
        <taxon>Halobacteroidaceae</taxon>
        <taxon>Orenia</taxon>
    </lineage>
</organism>
<dbReference type="AlphaFoldDB" id="A0A4R8HA00"/>
<dbReference type="EMBL" id="SOEG01000006">
    <property type="protein sequence ID" value="TDX52518.1"/>
    <property type="molecule type" value="Genomic_DNA"/>
</dbReference>
<evidence type="ECO:0000313" key="2">
    <source>
        <dbReference type="EMBL" id="TDX52518.1"/>
    </source>
</evidence>
<evidence type="ECO:0000259" key="1">
    <source>
        <dbReference type="PROSITE" id="PS50853"/>
    </source>
</evidence>
<evidence type="ECO:0000313" key="3">
    <source>
        <dbReference type="Proteomes" id="UP000295832"/>
    </source>
</evidence>